<keyword evidence="10" id="KW-1185">Reference proteome</keyword>
<accession>A0A0D3IE76</accession>
<dbReference type="InterPro" id="IPR056772">
    <property type="entry name" value="RecA-like_ORC2"/>
</dbReference>
<dbReference type="InterPro" id="IPR056773">
    <property type="entry name" value="WHD_ORC2"/>
</dbReference>
<feature type="domain" description="Origin recognition complex subunit 2 winged-helix" evidence="8">
    <location>
        <begin position="497"/>
        <end position="555"/>
    </location>
</feature>
<evidence type="ECO:0000313" key="9">
    <source>
        <dbReference type="EnsemblProtists" id="EOD09561"/>
    </source>
</evidence>
<feature type="region of interest" description="Disordered" evidence="6">
    <location>
        <begin position="215"/>
        <end position="315"/>
    </location>
</feature>
<feature type="domain" description="Origin recognition complex subunit 2 RecA-like" evidence="7">
    <location>
        <begin position="72"/>
        <end position="141"/>
    </location>
</feature>
<dbReference type="Pfam" id="PF04084">
    <property type="entry name" value="RecA-like_ORC2"/>
    <property type="match status" value="2"/>
</dbReference>
<evidence type="ECO:0000256" key="5">
    <source>
        <dbReference type="RuleBase" id="RU368084"/>
    </source>
</evidence>
<dbReference type="GO" id="GO:0006260">
    <property type="term" value="P:DNA replication"/>
    <property type="evidence" value="ECO:0007669"/>
    <property type="project" value="UniProtKB-UniRule"/>
</dbReference>
<comment type="function">
    <text evidence="5">Component of the origin recognition complex (ORC) that binds origins of replication. DNA-binding is ATP-dependent. ORC is required to assemble the pre-replication complex necessary to initiate DNA replication.</text>
</comment>
<evidence type="ECO:0000256" key="1">
    <source>
        <dbReference type="ARBA" id="ARBA00004123"/>
    </source>
</evidence>
<comment type="subcellular location">
    <subcellularLocation>
        <location evidence="1 5">Nucleus</location>
    </subcellularLocation>
</comment>
<evidence type="ECO:0000313" key="10">
    <source>
        <dbReference type="Proteomes" id="UP000013827"/>
    </source>
</evidence>
<dbReference type="KEGG" id="ehx:EMIHUDRAFT_461785"/>
<dbReference type="AlphaFoldDB" id="A0A0D3IE76"/>
<keyword evidence="4 5" id="KW-0539">Nucleus</keyword>
<dbReference type="eggNOG" id="KOG2928">
    <property type="taxonomic scope" value="Eukaryota"/>
</dbReference>
<dbReference type="GeneID" id="17255726"/>
<evidence type="ECO:0000259" key="8">
    <source>
        <dbReference type="Pfam" id="PF24882"/>
    </source>
</evidence>
<proteinExistence type="inferred from homology"/>
<evidence type="ECO:0000256" key="3">
    <source>
        <dbReference type="ARBA" id="ARBA00022705"/>
    </source>
</evidence>
<evidence type="ECO:0000256" key="4">
    <source>
        <dbReference type="ARBA" id="ARBA00023242"/>
    </source>
</evidence>
<dbReference type="InterPro" id="IPR007220">
    <property type="entry name" value="ORC2"/>
</dbReference>
<reference evidence="10" key="1">
    <citation type="journal article" date="2013" name="Nature">
        <title>Pan genome of the phytoplankton Emiliania underpins its global distribution.</title>
        <authorList>
            <person name="Read B.A."/>
            <person name="Kegel J."/>
            <person name="Klute M.J."/>
            <person name="Kuo A."/>
            <person name="Lefebvre S.C."/>
            <person name="Maumus F."/>
            <person name="Mayer C."/>
            <person name="Miller J."/>
            <person name="Monier A."/>
            <person name="Salamov A."/>
            <person name="Young J."/>
            <person name="Aguilar M."/>
            <person name="Claverie J.M."/>
            <person name="Frickenhaus S."/>
            <person name="Gonzalez K."/>
            <person name="Herman E.K."/>
            <person name="Lin Y.C."/>
            <person name="Napier J."/>
            <person name="Ogata H."/>
            <person name="Sarno A.F."/>
            <person name="Shmutz J."/>
            <person name="Schroeder D."/>
            <person name="de Vargas C."/>
            <person name="Verret F."/>
            <person name="von Dassow P."/>
            <person name="Valentin K."/>
            <person name="Van de Peer Y."/>
            <person name="Wheeler G."/>
            <person name="Dacks J.B."/>
            <person name="Delwiche C.F."/>
            <person name="Dyhrman S.T."/>
            <person name="Glockner G."/>
            <person name="John U."/>
            <person name="Richards T."/>
            <person name="Worden A.Z."/>
            <person name="Zhang X."/>
            <person name="Grigoriev I.V."/>
            <person name="Allen A.E."/>
            <person name="Bidle K."/>
            <person name="Borodovsky M."/>
            <person name="Bowler C."/>
            <person name="Brownlee C."/>
            <person name="Cock J.M."/>
            <person name="Elias M."/>
            <person name="Gladyshev V.N."/>
            <person name="Groth M."/>
            <person name="Guda C."/>
            <person name="Hadaegh A."/>
            <person name="Iglesias-Rodriguez M.D."/>
            <person name="Jenkins J."/>
            <person name="Jones B.M."/>
            <person name="Lawson T."/>
            <person name="Leese F."/>
            <person name="Lindquist E."/>
            <person name="Lobanov A."/>
            <person name="Lomsadze A."/>
            <person name="Malik S.B."/>
            <person name="Marsh M.E."/>
            <person name="Mackinder L."/>
            <person name="Mock T."/>
            <person name="Mueller-Roeber B."/>
            <person name="Pagarete A."/>
            <person name="Parker M."/>
            <person name="Probert I."/>
            <person name="Quesneville H."/>
            <person name="Raines C."/>
            <person name="Rensing S.A."/>
            <person name="Riano-Pachon D.M."/>
            <person name="Richier S."/>
            <person name="Rokitta S."/>
            <person name="Shiraiwa Y."/>
            <person name="Soanes D.M."/>
            <person name="van der Giezen M."/>
            <person name="Wahlund T.M."/>
            <person name="Williams B."/>
            <person name="Wilson W."/>
            <person name="Wolfe G."/>
            <person name="Wurch L.L."/>
        </authorList>
    </citation>
    <scope>NUCLEOTIDE SEQUENCE</scope>
</reference>
<dbReference type="HOGENOM" id="CLU_482721_0_0_1"/>
<protein>
    <recommendedName>
        <fullName evidence="5">Origin recognition complex subunit 2</fullName>
    </recommendedName>
</protein>
<organism evidence="9 10">
    <name type="scientific">Emiliania huxleyi (strain CCMP1516)</name>
    <dbReference type="NCBI Taxonomy" id="280463"/>
    <lineage>
        <taxon>Eukaryota</taxon>
        <taxon>Haptista</taxon>
        <taxon>Haptophyta</taxon>
        <taxon>Prymnesiophyceae</taxon>
        <taxon>Isochrysidales</taxon>
        <taxon>Noelaerhabdaceae</taxon>
        <taxon>Emiliania</taxon>
    </lineage>
</organism>
<dbReference type="RefSeq" id="XP_005761990.1">
    <property type="nucleotide sequence ID" value="XM_005761933.1"/>
</dbReference>
<comment type="subunit">
    <text evidence="5">Component of the origin recognition complex (ORC).</text>
</comment>
<sequence length="565" mass="58258">MTESPFVFEEEEDEEEDALGGADDFFFSEGASRRRCSRLAQKRTLSALDDVPAERLADCVHSLMAASKGETLGRAQTGLHAAWSSYLQAGFSLLVHGLGSKRPLLEDYSALLAESGPVFTLHGHASGASVRELLHDIFHALRLPVPAGNTAVLCSHLRRACTAAGKASGQGTGGGSSLAAVRGAASMQGPHTADAILKHVLNLLPARAEAFVTPFEPRPGGLGGDSEASEPAAASRPECAGGDDEACHGSASRPCRDSTAAPSGPRVHGAGRGKSSAGGRAKGPVGGRGGGEHKNEGPPAAAAETPRGASGGGKKTCGTPGCTLPDFHLGPCSTERCSMPIVDAADTGGLPGKRLRRNREDAALDRLDWDGAAPAAGARGPNGAAAAAAAAGRVPPHLYLVVHGMDAPSLRSEASQSVLAALAALPQARQLNAVWVEASTGAPSCTESLDTVHTLLENLQDGAHSGEGRSAQVVLDALTANARQAFRVLLQHQLAEPKSAGLSFHQLYADCRAELCVSSEAALKGHVTEFTDHHLVRTRRGAGDKQCYFCTLPRELMEQIVSSGG</sequence>
<evidence type="ECO:0000259" key="7">
    <source>
        <dbReference type="Pfam" id="PF04084"/>
    </source>
</evidence>
<feature type="compositionally biased region" description="Gly residues" evidence="6">
    <location>
        <begin position="280"/>
        <end position="289"/>
    </location>
</feature>
<dbReference type="Pfam" id="PF24882">
    <property type="entry name" value="WHD_ORC2"/>
    <property type="match status" value="1"/>
</dbReference>
<evidence type="ECO:0000256" key="6">
    <source>
        <dbReference type="SAM" id="MobiDB-lite"/>
    </source>
</evidence>
<dbReference type="GO" id="GO:0003688">
    <property type="term" value="F:DNA replication origin binding"/>
    <property type="evidence" value="ECO:0007669"/>
    <property type="project" value="UniProtKB-UniRule"/>
</dbReference>
<dbReference type="STRING" id="2903.R1DFH3"/>
<reference evidence="9" key="2">
    <citation type="submission" date="2024-10" db="UniProtKB">
        <authorList>
            <consortium name="EnsemblProtists"/>
        </authorList>
    </citation>
    <scope>IDENTIFICATION</scope>
</reference>
<feature type="compositionally biased region" description="Low complexity" evidence="6">
    <location>
        <begin position="229"/>
        <end position="240"/>
    </location>
</feature>
<dbReference type="PANTHER" id="PTHR14052">
    <property type="entry name" value="ORIGIN RECOGNITION COMPLEX SUBUNIT 2"/>
    <property type="match status" value="1"/>
</dbReference>
<dbReference type="GO" id="GO:0005664">
    <property type="term" value="C:nuclear origin of replication recognition complex"/>
    <property type="evidence" value="ECO:0007669"/>
    <property type="project" value="UniProtKB-UniRule"/>
</dbReference>
<feature type="domain" description="Origin recognition complex subunit 2 RecA-like" evidence="7">
    <location>
        <begin position="396"/>
        <end position="428"/>
    </location>
</feature>
<keyword evidence="3 5" id="KW-0235">DNA replication</keyword>
<dbReference type="EnsemblProtists" id="EOD09561">
    <property type="protein sequence ID" value="EOD09561"/>
    <property type="gene ID" value="EMIHUDRAFT_461785"/>
</dbReference>
<dbReference type="PANTHER" id="PTHR14052:SF0">
    <property type="entry name" value="ORIGIN RECOGNITION COMPLEX SUBUNIT 2"/>
    <property type="match status" value="1"/>
</dbReference>
<name>A0A0D3IE76_EMIH1</name>
<comment type="similarity">
    <text evidence="2 5">Belongs to the ORC2 family.</text>
</comment>
<dbReference type="Proteomes" id="UP000013827">
    <property type="component" value="Unassembled WGS sequence"/>
</dbReference>
<evidence type="ECO:0000256" key="2">
    <source>
        <dbReference type="ARBA" id="ARBA00007421"/>
    </source>
</evidence>
<dbReference type="OMA" id="PCSTERC"/>
<dbReference type="PaxDb" id="2903-EOD09561"/>